<sequence length="163" mass="18304">MSFANNLRNISSTVNKQKSDELQANKLAEENARQLDDEQKKISLNIAKPHVEDVIFGIDRIKDLCTDAAEKGQTQMIICSWTPDGGCYKDKCTKISVSGTTSYSEYGGWYCPGITRDIDVNTVLREINVDEILKVLSSKLGAKVFEKVEGISRRTFLYVVDWS</sequence>
<keyword evidence="1" id="KW-0175">Coiled coil</keyword>
<dbReference type="EMBL" id="MK071997">
    <property type="protein sequence ID" value="AYV76778.1"/>
    <property type="molecule type" value="Genomic_DNA"/>
</dbReference>
<protein>
    <submittedName>
        <fullName evidence="2">Uncharacterized protein</fullName>
    </submittedName>
</protein>
<evidence type="ECO:0000313" key="2">
    <source>
        <dbReference type="EMBL" id="AYV76778.1"/>
    </source>
</evidence>
<organism evidence="2">
    <name type="scientific">Terrestrivirus sp</name>
    <dbReference type="NCBI Taxonomy" id="2487775"/>
    <lineage>
        <taxon>Viruses</taxon>
        <taxon>Varidnaviria</taxon>
        <taxon>Bamfordvirae</taxon>
        <taxon>Nucleocytoviricota</taxon>
        <taxon>Megaviricetes</taxon>
        <taxon>Imitervirales</taxon>
        <taxon>Mimiviridae</taxon>
        <taxon>Klosneuvirinae</taxon>
    </lineage>
</organism>
<feature type="coiled-coil region" evidence="1">
    <location>
        <begin position="18"/>
        <end position="45"/>
    </location>
</feature>
<gene>
    <name evidence="2" type="ORF">Terrestrivirus19_2</name>
</gene>
<accession>A0A3G4ZPG2</accession>
<name>A0A3G4ZPG2_9VIRU</name>
<evidence type="ECO:0000256" key="1">
    <source>
        <dbReference type="SAM" id="Coils"/>
    </source>
</evidence>
<proteinExistence type="predicted"/>
<reference evidence="2" key="1">
    <citation type="submission" date="2018-10" db="EMBL/GenBank/DDBJ databases">
        <title>Hidden diversity of soil giant viruses.</title>
        <authorList>
            <person name="Schulz F."/>
            <person name="Alteio L."/>
            <person name="Goudeau D."/>
            <person name="Ryan E.M."/>
            <person name="Malmstrom R.R."/>
            <person name="Blanchard J."/>
            <person name="Woyke T."/>
        </authorList>
    </citation>
    <scope>NUCLEOTIDE SEQUENCE</scope>
    <source>
        <strain evidence="2">TEV1</strain>
    </source>
</reference>